<accession>A0A1H3IN19</accession>
<keyword evidence="2" id="KW-1185">Reference proteome</keyword>
<protein>
    <submittedName>
        <fullName evidence="1">Uncharacterized protein</fullName>
    </submittedName>
</protein>
<dbReference type="RefSeq" id="WP_074717097.1">
    <property type="nucleotide sequence ID" value="NZ_FNPG01000012.1"/>
</dbReference>
<gene>
    <name evidence="1" type="ORF">SAMN02910414_01222</name>
</gene>
<dbReference type="OrthoDB" id="362007at2"/>
<organism evidence="1 2">
    <name type="scientific">Lachnobacterium bovis DSM 14045</name>
    <dbReference type="NCBI Taxonomy" id="1122142"/>
    <lineage>
        <taxon>Bacteria</taxon>
        <taxon>Bacillati</taxon>
        <taxon>Bacillota</taxon>
        <taxon>Clostridia</taxon>
        <taxon>Lachnospirales</taxon>
        <taxon>Lachnospiraceae</taxon>
        <taxon>Lachnobacterium</taxon>
    </lineage>
</organism>
<dbReference type="AlphaFoldDB" id="A0A1H3IN19"/>
<reference evidence="1 2" key="1">
    <citation type="submission" date="2016-10" db="EMBL/GenBank/DDBJ databases">
        <authorList>
            <person name="de Groot N.N."/>
        </authorList>
    </citation>
    <scope>NUCLEOTIDE SEQUENCE [LARGE SCALE GENOMIC DNA]</scope>
    <source>
        <strain evidence="1 2">DSM 14045</strain>
    </source>
</reference>
<evidence type="ECO:0000313" key="2">
    <source>
        <dbReference type="Proteomes" id="UP000183918"/>
    </source>
</evidence>
<name>A0A1H3IN19_9FIRM</name>
<dbReference type="EMBL" id="FNPG01000012">
    <property type="protein sequence ID" value="SDY29081.1"/>
    <property type="molecule type" value="Genomic_DNA"/>
</dbReference>
<evidence type="ECO:0000313" key="1">
    <source>
        <dbReference type="EMBL" id="SDY29081.1"/>
    </source>
</evidence>
<proteinExistence type="predicted"/>
<sequence>MDYIRDRKSNIPFSLHDSKITQLEINESNLSLKIDRIFQCTEEEEKWYQGTIEFTEVDIEFCDIMLFNAPYGYDGEKSFVGKSLSFDEFNIQYPNVHFEIITEGYCGYDTTFQGWIWQGDNKPLFAIMRIWNKGDMIYRIK</sequence>
<dbReference type="Proteomes" id="UP000183918">
    <property type="component" value="Unassembled WGS sequence"/>
</dbReference>